<evidence type="ECO:0000256" key="5">
    <source>
        <dbReference type="ARBA" id="ARBA00022691"/>
    </source>
</evidence>
<dbReference type="AlphaFoldDB" id="A0A1A0CE82"/>
<dbReference type="GO" id="GO:0070043">
    <property type="term" value="F:rRNA (guanine-N7-)-methyltransferase activity"/>
    <property type="evidence" value="ECO:0007669"/>
    <property type="project" value="UniProtKB-UniRule"/>
</dbReference>
<dbReference type="SUPFAM" id="SSF53335">
    <property type="entry name" value="S-adenosyl-L-methionine-dependent methyltransferases"/>
    <property type="match status" value="1"/>
</dbReference>
<reference evidence="7 8" key="1">
    <citation type="submission" date="2016-05" db="EMBL/GenBank/DDBJ databases">
        <title>Genome sequencing of Acetobacter pasteurianus strain SRCM100623.</title>
        <authorList>
            <person name="Song Y.R."/>
        </authorList>
    </citation>
    <scope>NUCLEOTIDE SEQUENCE [LARGE SCALE GENOMIC DNA]</scope>
    <source>
        <strain evidence="7 8">SRCM100623</strain>
    </source>
</reference>
<keyword evidence="4 6" id="KW-0808">Transferase</keyword>
<dbReference type="PATRIC" id="fig|438.15.peg.3066"/>
<dbReference type="EMBL" id="LYUD01000156">
    <property type="protein sequence ID" value="OAZ61269.1"/>
    <property type="molecule type" value="Genomic_DNA"/>
</dbReference>
<evidence type="ECO:0000256" key="2">
    <source>
        <dbReference type="ARBA" id="ARBA00022552"/>
    </source>
</evidence>
<comment type="caution">
    <text evidence="6">Lacks conserved residue(s) required for the propagation of feature annotation.</text>
</comment>
<dbReference type="PIRSF" id="PIRSF003078">
    <property type="entry name" value="GidB"/>
    <property type="match status" value="1"/>
</dbReference>
<comment type="caution">
    <text evidence="7">The sequence shown here is derived from an EMBL/GenBank/DDBJ whole genome shotgun (WGS) entry which is preliminary data.</text>
</comment>
<comment type="function">
    <text evidence="6">Specifically methylates the N7 position of guanine in position 527 of 16S rRNA.</text>
</comment>
<evidence type="ECO:0000256" key="6">
    <source>
        <dbReference type="HAMAP-Rule" id="MF_00074"/>
    </source>
</evidence>
<feature type="binding site" evidence="6">
    <location>
        <position position="73"/>
    </location>
    <ligand>
        <name>S-adenosyl-L-methionine</name>
        <dbReference type="ChEBI" id="CHEBI:59789"/>
    </ligand>
</feature>
<feature type="binding site" evidence="6">
    <location>
        <begin position="117"/>
        <end position="118"/>
    </location>
    <ligand>
        <name>S-adenosyl-L-methionine</name>
        <dbReference type="ChEBI" id="CHEBI:59789"/>
    </ligand>
</feature>
<name>A0A1A0CE82_ACEPA</name>
<proteinExistence type="inferred from homology"/>
<evidence type="ECO:0000313" key="7">
    <source>
        <dbReference type="EMBL" id="OAZ61269.1"/>
    </source>
</evidence>
<dbReference type="PANTHER" id="PTHR31760">
    <property type="entry name" value="S-ADENOSYL-L-METHIONINE-DEPENDENT METHYLTRANSFERASES SUPERFAMILY PROTEIN"/>
    <property type="match status" value="1"/>
</dbReference>
<comment type="subcellular location">
    <subcellularLocation>
        <location evidence="6">Cytoplasm</location>
    </subcellularLocation>
</comment>
<keyword evidence="1 6" id="KW-0963">Cytoplasm</keyword>
<feature type="binding site" evidence="6">
    <location>
        <position position="68"/>
    </location>
    <ligand>
        <name>S-adenosyl-L-methionine</name>
        <dbReference type="ChEBI" id="CHEBI:59789"/>
    </ligand>
</feature>
<dbReference type="HAMAP" id="MF_00074">
    <property type="entry name" value="16SrRNA_methyltr_G"/>
    <property type="match status" value="1"/>
</dbReference>
<feature type="binding site" evidence="6">
    <location>
        <position position="131"/>
    </location>
    <ligand>
        <name>S-adenosyl-L-methionine</name>
        <dbReference type="ChEBI" id="CHEBI:59789"/>
    </ligand>
</feature>
<dbReference type="eggNOG" id="COG0357">
    <property type="taxonomic scope" value="Bacteria"/>
</dbReference>
<protein>
    <recommendedName>
        <fullName evidence="6">Ribosomal RNA small subunit methyltransferase G</fullName>
        <ecNumber evidence="6">2.1.1.170</ecNumber>
    </recommendedName>
    <alternativeName>
        <fullName evidence="6">16S rRNA 7-methylguanosine methyltransferase</fullName>
        <shortName evidence="6">16S rRNA m7G methyltransferase</shortName>
    </alternativeName>
</protein>
<dbReference type="Gene3D" id="3.40.50.150">
    <property type="entry name" value="Vaccinia Virus protein VP39"/>
    <property type="match status" value="1"/>
</dbReference>
<comment type="catalytic activity">
    <reaction evidence="6">
        <text>guanosine(527) in 16S rRNA + S-adenosyl-L-methionine = N(7)-methylguanosine(527) in 16S rRNA + S-adenosyl-L-homocysteine</text>
        <dbReference type="Rhea" id="RHEA:42732"/>
        <dbReference type="Rhea" id="RHEA-COMP:10209"/>
        <dbReference type="Rhea" id="RHEA-COMP:10210"/>
        <dbReference type="ChEBI" id="CHEBI:57856"/>
        <dbReference type="ChEBI" id="CHEBI:59789"/>
        <dbReference type="ChEBI" id="CHEBI:74269"/>
        <dbReference type="ChEBI" id="CHEBI:74480"/>
        <dbReference type="EC" id="2.1.1.170"/>
    </reaction>
</comment>
<dbReference type="PANTHER" id="PTHR31760:SF0">
    <property type="entry name" value="S-ADENOSYL-L-METHIONINE-DEPENDENT METHYLTRANSFERASES SUPERFAMILY PROTEIN"/>
    <property type="match status" value="1"/>
</dbReference>
<evidence type="ECO:0000256" key="4">
    <source>
        <dbReference type="ARBA" id="ARBA00022679"/>
    </source>
</evidence>
<keyword evidence="2 6" id="KW-0698">rRNA processing</keyword>
<dbReference type="RefSeq" id="WP_003629490.1">
    <property type="nucleotide sequence ID" value="NZ_BSCN01000001.1"/>
</dbReference>
<comment type="similarity">
    <text evidence="6">Belongs to the methyltransferase superfamily. RNA methyltransferase RsmG family.</text>
</comment>
<dbReference type="InterPro" id="IPR029063">
    <property type="entry name" value="SAM-dependent_MTases_sf"/>
</dbReference>
<dbReference type="NCBIfam" id="TIGR00138">
    <property type="entry name" value="rsmG_gidB"/>
    <property type="match status" value="1"/>
</dbReference>
<evidence type="ECO:0000256" key="1">
    <source>
        <dbReference type="ARBA" id="ARBA00022490"/>
    </source>
</evidence>
<dbReference type="OrthoDB" id="9808773at2"/>
<dbReference type="Pfam" id="PF02527">
    <property type="entry name" value="GidB"/>
    <property type="match status" value="1"/>
</dbReference>
<keyword evidence="3 6" id="KW-0489">Methyltransferase</keyword>
<dbReference type="GO" id="GO:0005829">
    <property type="term" value="C:cytosol"/>
    <property type="evidence" value="ECO:0007669"/>
    <property type="project" value="TreeGrafter"/>
</dbReference>
<keyword evidence="5 6" id="KW-0949">S-adenosyl-L-methionine</keyword>
<gene>
    <name evidence="7" type="primary">gidB</name>
    <name evidence="6" type="synonym">rsmG</name>
    <name evidence="7" type="ORF">SRCM100623_02772</name>
</gene>
<organism evidence="7 8">
    <name type="scientific">Acetobacter pasteurianus</name>
    <name type="common">Acetobacter turbidans</name>
    <dbReference type="NCBI Taxonomy" id="438"/>
    <lineage>
        <taxon>Bacteria</taxon>
        <taxon>Pseudomonadati</taxon>
        <taxon>Pseudomonadota</taxon>
        <taxon>Alphaproteobacteria</taxon>
        <taxon>Acetobacterales</taxon>
        <taxon>Acetobacteraceae</taxon>
        <taxon>Acetobacter</taxon>
    </lineage>
</organism>
<dbReference type="EC" id="2.1.1.170" evidence="6"/>
<dbReference type="Proteomes" id="UP000093796">
    <property type="component" value="Unassembled WGS sequence"/>
</dbReference>
<accession>A0A1A0CE82</accession>
<evidence type="ECO:0000256" key="3">
    <source>
        <dbReference type="ARBA" id="ARBA00022603"/>
    </source>
</evidence>
<sequence length="198" mass="22117">MHKWPEGVHVSRETEEKLSAFVSLLEKWNPRINLVSSKDIENVWSRHVLDSLQLVPLIQGQSRFIDMGSGGGFPAVVVGIATGIPGVLIESDQRKAAFLREAARLTQTHLEVLPCRLESVKVQPAPVVTARALAPLVKLLEWAHPLLQPEGKAVFLKGQQAVQEIQEAERVWKMDVRTYPSQTSSDGMILEVRNFNRV</sequence>
<evidence type="ECO:0000313" key="8">
    <source>
        <dbReference type="Proteomes" id="UP000093796"/>
    </source>
</evidence>
<dbReference type="InterPro" id="IPR003682">
    <property type="entry name" value="rRNA_ssu_MeTfrase_G"/>
</dbReference>
<dbReference type="OMA" id="AGMPNKK"/>